<accession>A0AAD4BVG6</accession>
<evidence type="ECO:0000256" key="2">
    <source>
        <dbReference type="ARBA" id="ARBA00022691"/>
    </source>
</evidence>
<sequence>ISSAPLPFSATFVAGDGPSTQLSYLSSSRVARNPLTEVNMSNIKTLNDLRGEVSAIWTSSFFPFFRGSHQCQFACALRSLLSPESGCIISGSHVALPNKSVFTEKISDKDVKMFCHHPDSWKEMWVGQLNAQRHW</sequence>
<reference evidence="3" key="2">
    <citation type="journal article" date="2020" name="Nat. Commun.">
        <title>Large-scale genome sequencing of mycorrhizal fungi provides insights into the early evolution of symbiotic traits.</title>
        <authorList>
            <person name="Miyauchi S."/>
            <person name="Kiss E."/>
            <person name="Kuo A."/>
            <person name="Drula E."/>
            <person name="Kohler A."/>
            <person name="Sanchez-Garcia M."/>
            <person name="Morin E."/>
            <person name="Andreopoulos B."/>
            <person name="Barry K.W."/>
            <person name="Bonito G."/>
            <person name="Buee M."/>
            <person name="Carver A."/>
            <person name="Chen C."/>
            <person name="Cichocki N."/>
            <person name="Clum A."/>
            <person name="Culley D."/>
            <person name="Crous P.W."/>
            <person name="Fauchery L."/>
            <person name="Girlanda M."/>
            <person name="Hayes R.D."/>
            <person name="Keri Z."/>
            <person name="LaButti K."/>
            <person name="Lipzen A."/>
            <person name="Lombard V."/>
            <person name="Magnuson J."/>
            <person name="Maillard F."/>
            <person name="Murat C."/>
            <person name="Nolan M."/>
            <person name="Ohm R.A."/>
            <person name="Pangilinan J."/>
            <person name="Pereira M.F."/>
            <person name="Perotto S."/>
            <person name="Peter M."/>
            <person name="Pfister S."/>
            <person name="Riley R."/>
            <person name="Sitrit Y."/>
            <person name="Stielow J.B."/>
            <person name="Szollosi G."/>
            <person name="Zifcakova L."/>
            <person name="Stursova M."/>
            <person name="Spatafora J.W."/>
            <person name="Tedersoo L."/>
            <person name="Vaario L.M."/>
            <person name="Yamada A."/>
            <person name="Yan M."/>
            <person name="Wang P."/>
            <person name="Xu J."/>
            <person name="Bruns T."/>
            <person name="Baldrian P."/>
            <person name="Vilgalys R."/>
            <person name="Dunand C."/>
            <person name="Henrissat B."/>
            <person name="Grigoriev I.V."/>
            <person name="Hibbett D."/>
            <person name="Nagy L.G."/>
            <person name="Martin F.M."/>
        </authorList>
    </citation>
    <scope>NUCLEOTIDE SEQUENCE</scope>
    <source>
        <strain evidence="3">BED1</strain>
    </source>
</reference>
<dbReference type="EMBL" id="WHUW01000011">
    <property type="protein sequence ID" value="KAF8440800.1"/>
    <property type="molecule type" value="Genomic_DNA"/>
</dbReference>
<evidence type="ECO:0000313" key="4">
    <source>
        <dbReference type="Proteomes" id="UP001194468"/>
    </source>
</evidence>
<gene>
    <name evidence="3" type="ORF">L210DRAFT_3400432</name>
</gene>
<dbReference type="InterPro" id="IPR051654">
    <property type="entry name" value="Meroterpenoid_MTases"/>
</dbReference>
<keyword evidence="4" id="KW-1185">Reference proteome</keyword>
<name>A0AAD4BVG6_BOLED</name>
<dbReference type="GO" id="GO:0016740">
    <property type="term" value="F:transferase activity"/>
    <property type="evidence" value="ECO:0007669"/>
    <property type="project" value="UniProtKB-KW"/>
</dbReference>
<reference evidence="3" key="1">
    <citation type="submission" date="2019-10" db="EMBL/GenBank/DDBJ databases">
        <authorList>
            <consortium name="DOE Joint Genome Institute"/>
            <person name="Kuo A."/>
            <person name="Miyauchi S."/>
            <person name="Kiss E."/>
            <person name="Drula E."/>
            <person name="Kohler A."/>
            <person name="Sanchez-Garcia M."/>
            <person name="Andreopoulos B."/>
            <person name="Barry K.W."/>
            <person name="Bonito G."/>
            <person name="Buee M."/>
            <person name="Carver A."/>
            <person name="Chen C."/>
            <person name="Cichocki N."/>
            <person name="Clum A."/>
            <person name="Culley D."/>
            <person name="Crous P.W."/>
            <person name="Fauchery L."/>
            <person name="Girlanda M."/>
            <person name="Hayes R."/>
            <person name="Keri Z."/>
            <person name="LaButti K."/>
            <person name="Lipzen A."/>
            <person name="Lombard V."/>
            <person name="Magnuson J."/>
            <person name="Maillard F."/>
            <person name="Morin E."/>
            <person name="Murat C."/>
            <person name="Nolan M."/>
            <person name="Ohm R."/>
            <person name="Pangilinan J."/>
            <person name="Pereira M."/>
            <person name="Perotto S."/>
            <person name="Peter M."/>
            <person name="Riley R."/>
            <person name="Sitrit Y."/>
            <person name="Stielow B."/>
            <person name="Szollosi G."/>
            <person name="Zifcakova L."/>
            <person name="Stursova M."/>
            <person name="Spatafora J.W."/>
            <person name="Tedersoo L."/>
            <person name="Vaario L.-M."/>
            <person name="Yamada A."/>
            <person name="Yan M."/>
            <person name="Wang P."/>
            <person name="Xu J."/>
            <person name="Bruns T."/>
            <person name="Baldrian P."/>
            <person name="Vilgalys R."/>
            <person name="Henrissat B."/>
            <person name="Grigoriev I.V."/>
            <person name="Hibbett D."/>
            <person name="Nagy L.G."/>
            <person name="Martin F.M."/>
        </authorList>
    </citation>
    <scope>NUCLEOTIDE SEQUENCE</scope>
    <source>
        <strain evidence="3">BED1</strain>
    </source>
</reference>
<keyword evidence="2" id="KW-0949">S-adenosyl-L-methionine</keyword>
<protein>
    <submittedName>
        <fullName evidence="3">Uncharacterized protein</fullName>
    </submittedName>
</protein>
<keyword evidence="1" id="KW-0808">Transferase</keyword>
<organism evidence="3 4">
    <name type="scientific">Boletus edulis BED1</name>
    <dbReference type="NCBI Taxonomy" id="1328754"/>
    <lineage>
        <taxon>Eukaryota</taxon>
        <taxon>Fungi</taxon>
        <taxon>Dikarya</taxon>
        <taxon>Basidiomycota</taxon>
        <taxon>Agaricomycotina</taxon>
        <taxon>Agaricomycetes</taxon>
        <taxon>Agaricomycetidae</taxon>
        <taxon>Boletales</taxon>
        <taxon>Boletineae</taxon>
        <taxon>Boletaceae</taxon>
        <taxon>Boletoideae</taxon>
        <taxon>Boletus</taxon>
    </lineage>
</organism>
<evidence type="ECO:0000256" key="1">
    <source>
        <dbReference type="ARBA" id="ARBA00022679"/>
    </source>
</evidence>
<dbReference type="AlphaFoldDB" id="A0AAD4BVG6"/>
<comment type="caution">
    <text evidence="3">The sequence shown here is derived from an EMBL/GenBank/DDBJ whole genome shotgun (WGS) entry which is preliminary data.</text>
</comment>
<evidence type="ECO:0000313" key="3">
    <source>
        <dbReference type="EMBL" id="KAF8440800.1"/>
    </source>
</evidence>
<proteinExistence type="predicted"/>
<dbReference type="Proteomes" id="UP001194468">
    <property type="component" value="Unassembled WGS sequence"/>
</dbReference>
<feature type="non-terminal residue" evidence="3">
    <location>
        <position position="135"/>
    </location>
</feature>
<dbReference type="PANTHER" id="PTHR35897">
    <property type="entry name" value="METHYLTRANSFERASE AUSD"/>
    <property type="match status" value="1"/>
</dbReference>
<dbReference type="PANTHER" id="PTHR35897:SF1">
    <property type="entry name" value="METHYLTRANSFERASE AUSD"/>
    <property type="match status" value="1"/>
</dbReference>